<organism evidence="7 8">
    <name type="scientific">Limulus polyphemus</name>
    <name type="common">Atlantic horseshoe crab</name>
    <dbReference type="NCBI Taxonomy" id="6850"/>
    <lineage>
        <taxon>Eukaryota</taxon>
        <taxon>Metazoa</taxon>
        <taxon>Ecdysozoa</taxon>
        <taxon>Arthropoda</taxon>
        <taxon>Chelicerata</taxon>
        <taxon>Merostomata</taxon>
        <taxon>Xiphosura</taxon>
        <taxon>Limulidae</taxon>
        <taxon>Limulus</taxon>
    </lineage>
</organism>
<proteinExistence type="predicted"/>
<dbReference type="Proteomes" id="UP000694941">
    <property type="component" value="Unplaced"/>
</dbReference>
<feature type="transmembrane region" description="Helical" evidence="5">
    <location>
        <begin position="42"/>
        <end position="62"/>
    </location>
</feature>
<keyword evidence="7" id="KW-1185">Reference proteome</keyword>
<evidence type="ECO:0000256" key="2">
    <source>
        <dbReference type="ARBA" id="ARBA00022692"/>
    </source>
</evidence>
<dbReference type="PANTHER" id="PTHR24064">
    <property type="entry name" value="SOLUTE CARRIER FAMILY 22 MEMBER"/>
    <property type="match status" value="1"/>
</dbReference>
<evidence type="ECO:0000256" key="4">
    <source>
        <dbReference type="ARBA" id="ARBA00023136"/>
    </source>
</evidence>
<dbReference type="PROSITE" id="PS50850">
    <property type="entry name" value="MFS"/>
    <property type="match status" value="1"/>
</dbReference>
<dbReference type="Pfam" id="PF00083">
    <property type="entry name" value="Sugar_tr"/>
    <property type="match status" value="1"/>
</dbReference>
<dbReference type="InterPro" id="IPR020846">
    <property type="entry name" value="MFS_dom"/>
</dbReference>
<evidence type="ECO:0000256" key="3">
    <source>
        <dbReference type="ARBA" id="ARBA00022989"/>
    </source>
</evidence>
<dbReference type="SUPFAM" id="SSF103473">
    <property type="entry name" value="MFS general substrate transporter"/>
    <property type="match status" value="1"/>
</dbReference>
<feature type="domain" description="Major facilitator superfamily (MFS) profile" evidence="6">
    <location>
        <begin position="1"/>
        <end position="330"/>
    </location>
</feature>
<keyword evidence="4 5" id="KW-0472">Membrane</keyword>
<dbReference type="Gene3D" id="1.20.1250.20">
    <property type="entry name" value="MFS general substrate transporter like domains"/>
    <property type="match status" value="1"/>
</dbReference>
<dbReference type="RefSeq" id="XP_022234971.1">
    <property type="nucleotide sequence ID" value="XM_022379263.1"/>
</dbReference>
<evidence type="ECO:0000313" key="8">
    <source>
        <dbReference type="RefSeq" id="XP_022234971.1"/>
    </source>
</evidence>
<feature type="transmembrane region" description="Helical" evidence="5">
    <location>
        <begin position="12"/>
        <end position="30"/>
    </location>
</feature>
<evidence type="ECO:0000256" key="1">
    <source>
        <dbReference type="ARBA" id="ARBA00004141"/>
    </source>
</evidence>
<protein>
    <submittedName>
        <fullName evidence="8">Solute carrier family 22 member 1-like</fullName>
    </submittedName>
</protein>
<dbReference type="InterPro" id="IPR005828">
    <property type="entry name" value="MFS_sugar_transport-like"/>
</dbReference>
<dbReference type="GeneID" id="111083048"/>
<reference evidence="8" key="1">
    <citation type="submission" date="2025-08" db="UniProtKB">
        <authorList>
            <consortium name="RefSeq"/>
        </authorList>
    </citation>
    <scope>IDENTIFICATION</scope>
    <source>
        <tissue evidence="8">Muscle</tissue>
    </source>
</reference>
<evidence type="ECO:0000256" key="5">
    <source>
        <dbReference type="SAM" id="Phobius"/>
    </source>
</evidence>
<evidence type="ECO:0000259" key="6">
    <source>
        <dbReference type="PROSITE" id="PS50850"/>
    </source>
</evidence>
<feature type="transmembrane region" description="Helical" evidence="5">
    <location>
        <begin position="126"/>
        <end position="144"/>
    </location>
</feature>
<evidence type="ECO:0000313" key="7">
    <source>
        <dbReference type="Proteomes" id="UP000694941"/>
    </source>
</evidence>
<name>A0ABM1RUB6_LIMPO</name>
<gene>
    <name evidence="8" type="primary">LOC111083048</name>
</gene>
<dbReference type="InterPro" id="IPR036259">
    <property type="entry name" value="MFS_trans_sf"/>
</dbReference>
<comment type="subcellular location">
    <subcellularLocation>
        <location evidence="1">Membrane</location>
        <topology evidence="1">Multi-pass membrane protein</topology>
    </subcellularLocation>
</comment>
<keyword evidence="3 5" id="KW-1133">Transmembrane helix</keyword>
<accession>A0ABM1RUB6</accession>
<sequence>WDLVCEKNHLPHLIFTLSSIGGAIGTPLYGALSDRIGRKTTFYISVTVNLVAGVISLVVPSFTAFAVFRLFHGTMFPEIFCGSYILVTENVGQEKRTHILGIASIGWTISMCSLPLIAFVCRDWRILGFITTSFCIPFFFYWRFLPESPRWLVSVERYEEAAVILTRIAKTNKYPVPTDLLFKLKEIGKKREKRHNITSFFSHRKLRKHFLIVTFIWARFDNDFVFQNDKSTAHSACIVQDYLDQEDITRLLWAAKSPHFNPIEKCWVELSQEIASSPCEGSGKPSSWCVRCIVESEEEWYALDSLKTEAHAIEITLQGYYQDARLSDSA</sequence>
<feature type="transmembrane region" description="Helical" evidence="5">
    <location>
        <begin position="99"/>
        <end position="120"/>
    </location>
</feature>
<keyword evidence="2 5" id="KW-0812">Transmembrane</keyword>
<feature type="non-terminal residue" evidence="8">
    <location>
        <position position="1"/>
    </location>
</feature>